<dbReference type="EMBL" id="HE796683">
    <property type="protein sequence ID" value="CCH02718.1"/>
    <property type="molecule type" value="Genomic_DNA"/>
</dbReference>
<feature type="binding site" evidence="4">
    <location>
        <position position="161"/>
    </location>
    <ligand>
        <name>molybdate</name>
        <dbReference type="ChEBI" id="CHEBI:36264"/>
    </ligand>
</feature>
<dbReference type="NCBIfam" id="TIGR01256">
    <property type="entry name" value="modA"/>
    <property type="match status" value="1"/>
</dbReference>
<dbReference type="GO" id="GO:0015689">
    <property type="term" value="P:molybdate ion transport"/>
    <property type="evidence" value="ECO:0007669"/>
    <property type="project" value="InterPro"/>
</dbReference>
<keyword evidence="7" id="KW-1185">Reference proteome</keyword>
<dbReference type="PANTHER" id="PTHR30632:SF14">
    <property type="entry name" value="TUNGSTATE_MOLYBDATE_CHROMATE-BINDING PROTEIN MODA"/>
    <property type="match status" value="1"/>
</dbReference>
<dbReference type="PATRIC" id="fig|1166018.3.peg.1688"/>
<dbReference type="RefSeq" id="WP_015333817.1">
    <property type="nucleotide sequence ID" value="NC_020054.1"/>
</dbReference>
<keyword evidence="2 4" id="KW-0479">Metal-binding</keyword>
<dbReference type="AlphaFoldDB" id="I0KF15"/>
<dbReference type="SUPFAM" id="SSF53850">
    <property type="entry name" value="Periplasmic binding protein-like II"/>
    <property type="match status" value="1"/>
</dbReference>
<dbReference type="PANTHER" id="PTHR30632">
    <property type="entry name" value="MOLYBDATE-BINDING PERIPLASMIC PROTEIN"/>
    <property type="match status" value="1"/>
</dbReference>
<evidence type="ECO:0000256" key="4">
    <source>
        <dbReference type="PIRSR" id="PIRSR004846-1"/>
    </source>
</evidence>
<dbReference type="PIRSF" id="PIRSF004846">
    <property type="entry name" value="ModA"/>
    <property type="match status" value="1"/>
</dbReference>
<dbReference type="Pfam" id="PF13531">
    <property type="entry name" value="SBP_bac_11"/>
    <property type="match status" value="1"/>
</dbReference>
<dbReference type="eggNOG" id="COG0725">
    <property type="taxonomic scope" value="Bacteria"/>
</dbReference>
<dbReference type="InterPro" id="IPR050682">
    <property type="entry name" value="ModA/WtpA"/>
</dbReference>
<dbReference type="InterPro" id="IPR005950">
    <property type="entry name" value="ModA"/>
</dbReference>
<dbReference type="GO" id="GO:0046872">
    <property type="term" value="F:metal ion binding"/>
    <property type="evidence" value="ECO:0007669"/>
    <property type="project" value="UniProtKB-KW"/>
</dbReference>
<feature type="chain" id="PRO_5003630689" evidence="5">
    <location>
        <begin position="18"/>
        <end position="247"/>
    </location>
</feature>
<dbReference type="OrthoDB" id="9785015at2"/>
<reference evidence="6 7" key="1">
    <citation type="journal article" date="2012" name="J. Bacteriol.">
        <title>Genome Sequence of Fibrella aestuarina BUZ 2T, a Filamentous Marine Bacterium.</title>
        <authorList>
            <person name="Filippini M."/>
            <person name="Qi W."/>
            <person name="Blom J."/>
            <person name="Goesmann A."/>
            <person name="Smits T.H."/>
            <person name="Bagheri H.C."/>
        </authorList>
    </citation>
    <scope>NUCLEOTIDE SEQUENCE [LARGE SCALE GENOMIC DNA]</scope>
    <source>
        <strain evidence="7">BUZ 2T</strain>
    </source>
</reference>
<evidence type="ECO:0000313" key="6">
    <source>
        <dbReference type="EMBL" id="CCH02718.1"/>
    </source>
</evidence>
<protein>
    <submittedName>
        <fullName evidence="6">Molybdenum ABC transporter, periplasmic molybdate-binding protein</fullName>
    </submittedName>
</protein>
<dbReference type="STRING" id="1166018.FAES_4719"/>
<feature type="signal peptide" evidence="5">
    <location>
        <begin position="1"/>
        <end position="17"/>
    </location>
</feature>
<organism evidence="6 7">
    <name type="scientific">Fibrella aestuarina BUZ 2</name>
    <dbReference type="NCBI Taxonomy" id="1166018"/>
    <lineage>
        <taxon>Bacteria</taxon>
        <taxon>Pseudomonadati</taxon>
        <taxon>Bacteroidota</taxon>
        <taxon>Cytophagia</taxon>
        <taxon>Cytophagales</taxon>
        <taxon>Spirosomataceae</taxon>
        <taxon>Fibrella</taxon>
    </lineage>
</organism>
<evidence type="ECO:0000256" key="3">
    <source>
        <dbReference type="ARBA" id="ARBA00022729"/>
    </source>
</evidence>
<sequence length="247" mass="27063">MRWLYLLLAFWTAPLRAQTLRVAVAANAQFVMEALRTTFQQQTGVHIDAIVSSSGKLTTQIQQGAPYDVFLSADMDYPQALHQQQLTTAAPMAYAYGSLVLWTLTDLPLSADLRVLQNPAVRHIGIANPATAPYGAAAVALLKYRKQLDAVKARLVYGESIAQVNQYILSGAAEVGITAKSVVLDPSQKQRGHWIDLPPPGYTPIAQGVVILKRSAQPKVAAQFVQFLRSPAARRILHQYGYRTPTL</sequence>
<name>I0KF15_9BACT</name>
<evidence type="ECO:0000256" key="1">
    <source>
        <dbReference type="ARBA" id="ARBA00009175"/>
    </source>
</evidence>
<dbReference type="Gene3D" id="3.40.190.10">
    <property type="entry name" value="Periplasmic binding protein-like II"/>
    <property type="match status" value="2"/>
</dbReference>
<evidence type="ECO:0000256" key="2">
    <source>
        <dbReference type="ARBA" id="ARBA00022723"/>
    </source>
</evidence>
<dbReference type="CDD" id="cd13539">
    <property type="entry name" value="PBP2_AvModA"/>
    <property type="match status" value="1"/>
</dbReference>
<dbReference type="HOGENOM" id="CLU_065520_1_0_10"/>
<dbReference type="InterPro" id="IPR044084">
    <property type="entry name" value="AvModA-like_subst-bd"/>
</dbReference>
<comment type="similarity">
    <text evidence="1">Belongs to the bacterial solute-binding protein ModA family.</text>
</comment>
<keyword evidence="3 5" id="KW-0732">Signal</keyword>
<keyword evidence="4" id="KW-0500">Molybdenum</keyword>
<evidence type="ECO:0000313" key="7">
    <source>
        <dbReference type="Proteomes" id="UP000011058"/>
    </source>
</evidence>
<feature type="binding site" evidence="4">
    <location>
        <position position="54"/>
    </location>
    <ligand>
        <name>molybdate</name>
        <dbReference type="ChEBI" id="CHEBI:36264"/>
    </ligand>
</feature>
<evidence type="ECO:0000256" key="5">
    <source>
        <dbReference type="SAM" id="SignalP"/>
    </source>
</evidence>
<accession>I0KF15</accession>
<dbReference type="KEGG" id="fae:FAES_4719"/>
<proteinExistence type="inferred from homology"/>
<gene>
    <name evidence="6" type="ORF">FAES_4719</name>
</gene>
<dbReference type="Proteomes" id="UP000011058">
    <property type="component" value="Chromosome"/>
</dbReference>
<dbReference type="GO" id="GO:0030973">
    <property type="term" value="F:molybdate ion binding"/>
    <property type="evidence" value="ECO:0007669"/>
    <property type="project" value="InterPro"/>
</dbReference>